<dbReference type="PANTHER" id="PTHR30388:SF6">
    <property type="entry name" value="XANTHINE DEHYDROGENASE SUBUNIT A-RELATED"/>
    <property type="match status" value="1"/>
</dbReference>
<accession>A0A3A8NUR4</accession>
<protein>
    <submittedName>
        <fullName evidence="3">XdhC/CoxI family protein</fullName>
    </submittedName>
</protein>
<dbReference type="EMBL" id="RAWB01000509">
    <property type="protein sequence ID" value="RKH48127.1"/>
    <property type="molecule type" value="Genomic_DNA"/>
</dbReference>
<proteinExistence type="predicted"/>
<evidence type="ECO:0000313" key="4">
    <source>
        <dbReference type="Proteomes" id="UP000272888"/>
    </source>
</evidence>
<dbReference type="InterPro" id="IPR052698">
    <property type="entry name" value="MoCofactor_Util/Proc"/>
</dbReference>
<dbReference type="Proteomes" id="UP000272888">
    <property type="component" value="Unassembled WGS sequence"/>
</dbReference>
<keyword evidence="4" id="KW-1185">Reference proteome</keyword>
<reference evidence="4" key="1">
    <citation type="submission" date="2018-09" db="EMBL/GenBank/DDBJ databases">
        <authorList>
            <person name="Livingstone P.G."/>
            <person name="Whitworth D.E."/>
        </authorList>
    </citation>
    <scope>NUCLEOTIDE SEQUENCE [LARGE SCALE GENOMIC DNA]</scope>
    <source>
        <strain evidence="4">CA051B</strain>
    </source>
</reference>
<feature type="non-terminal residue" evidence="3">
    <location>
        <position position="1"/>
    </location>
</feature>
<feature type="region of interest" description="Disordered" evidence="1">
    <location>
        <begin position="305"/>
        <end position="327"/>
    </location>
</feature>
<dbReference type="Gene3D" id="3.40.50.720">
    <property type="entry name" value="NAD(P)-binding Rossmann-like Domain"/>
    <property type="match status" value="1"/>
</dbReference>
<dbReference type="RefSeq" id="WP_120647241.1">
    <property type="nucleotide sequence ID" value="NZ_RAWB01000509.1"/>
</dbReference>
<organism evidence="3 4">
    <name type="scientific">Corallococcus llansteffanensis</name>
    <dbReference type="NCBI Taxonomy" id="2316731"/>
    <lineage>
        <taxon>Bacteria</taxon>
        <taxon>Pseudomonadati</taxon>
        <taxon>Myxococcota</taxon>
        <taxon>Myxococcia</taxon>
        <taxon>Myxococcales</taxon>
        <taxon>Cystobacterineae</taxon>
        <taxon>Myxococcaceae</taxon>
        <taxon>Corallococcus</taxon>
    </lineage>
</organism>
<evidence type="ECO:0000256" key="1">
    <source>
        <dbReference type="SAM" id="MobiDB-lite"/>
    </source>
</evidence>
<feature type="domain" description="XdhC Rossmann" evidence="2">
    <location>
        <begin position="155"/>
        <end position="296"/>
    </location>
</feature>
<sequence length="327" mass="34832">AGGVSGGCLEGDLVRKAFFWTAEGPRVLRYDTTGDNAEDEGGLSFALGCNGVVDILLERWEPGSTNTGDALTFAAEARQRSLRAVVATVYRGPEEAVGSRWMLREDGVEAGNLTGPLRDSVRAAATEALVRGVPWSGACGGAEVLVEVVDPAPPVVVFGGGFDVAPVVSRAQGLGWHLTVVADRPVELLRRRFPQAQAFIASRSTEVLQKVPLSARSLVLVMTHSLPQDRELLARLVPLPVRYLGVLGPRARTERILRELPQAPTPAQLEKLHAPMGLDLGAEGADEIALSILAEVQTVLAGRDGGRLRERQAPIHAEATAPERRSA</sequence>
<gene>
    <name evidence="3" type="ORF">D7V93_33485</name>
</gene>
<evidence type="ECO:0000313" key="3">
    <source>
        <dbReference type="EMBL" id="RKH48127.1"/>
    </source>
</evidence>
<name>A0A3A8NUR4_9BACT</name>
<dbReference type="InterPro" id="IPR027051">
    <property type="entry name" value="XdhC_Rossmann_dom"/>
</dbReference>
<dbReference type="Pfam" id="PF13478">
    <property type="entry name" value="XdhC_C"/>
    <property type="match status" value="1"/>
</dbReference>
<comment type="caution">
    <text evidence="3">The sequence shown here is derived from an EMBL/GenBank/DDBJ whole genome shotgun (WGS) entry which is preliminary data.</text>
</comment>
<dbReference type="PANTHER" id="PTHR30388">
    <property type="entry name" value="ALDEHYDE OXIDOREDUCTASE MOLYBDENUM COFACTOR ASSEMBLY PROTEIN"/>
    <property type="match status" value="1"/>
</dbReference>
<evidence type="ECO:0000259" key="2">
    <source>
        <dbReference type="Pfam" id="PF13478"/>
    </source>
</evidence>
<dbReference type="AlphaFoldDB" id="A0A3A8NUR4"/>